<organism evidence="2 3">
    <name type="scientific">Thalassolituus maritimus</name>
    <dbReference type="NCBI Taxonomy" id="484498"/>
    <lineage>
        <taxon>Bacteria</taxon>
        <taxon>Pseudomonadati</taxon>
        <taxon>Pseudomonadota</taxon>
        <taxon>Gammaproteobacteria</taxon>
        <taxon>Oceanospirillales</taxon>
        <taxon>Oceanospirillaceae</taxon>
        <taxon>Thalassolituus</taxon>
    </lineage>
</organism>
<name>A0ABQ0A247_9GAMM</name>
<keyword evidence="1" id="KW-0812">Transmembrane</keyword>
<protein>
    <submittedName>
        <fullName evidence="2">Uncharacterized protein</fullName>
    </submittedName>
</protein>
<evidence type="ECO:0000313" key="2">
    <source>
        <dbReference type="EMBL" id="GAA6146468.1"/>
    </source>
</evidence>
<dbReference type="Proteomes" id="UP001481413">
    <property type="component" value="Unassembled WGS sequence"/>
</dbReference>
<accession>A0ABQ0A247</accession>
<keyword evidence="3" id="KW-1185">Reference proteome</keyword>
<sequence length="77" mass="8879">MKVVRDKTAVNATLTTEKDRFGVIGALLNLIAMIIIVITTIKLHSREVMNLYRGDILYKHGYFKENGEDEQWQKVNN</sequence>
<reference evidence="2 3" key="1">
    <citation type="submission" date="2024-04" db="EMBL/GenBank/DDBJ databases">
        <title>Draft genome sequence of Thalassolituus maritimus NBRC 116585.</title>
        <authorList>
            <person name="Miyakawa T."/>
            <person name="Kusuya Y."/>
            <person name="Miura T."/>
        </authorList>
    </citation>
    <scope>NUCLEOTIDE SEQUENCE [LARGE SCALE GENOMIC DNA]</scope>
    <source>
        <strain evidence="2 3">5NW40-0001</strain>
    </source>
</reference>
<dbReference type="EMBL" id="BAABWH010000007">
    <property type="protein sequence ID" value="GAA6146468.1"/>
    <property type="molecule type" value="Genomic_DNA"/>
</dbReference>
<evidence type="ECO:0000313" key="3">
    <source>
        <dbReference type="Proteomes" id="UP001481413"/>
    </source>
</evidence>
<proteinExistence type="predicted"/>
<evidence type="ECO:0000256" key="1">
    <source>
        <dbReference type="SAM" id="Phobius"/>
    </source>
</evidence>
<comment type="caution">
    <text evidence="2">The sequence shown here is derived from an EMBL/GenBank/DDBJ whole genome shotgun (WGS) entry which is preliminary data.</text>
</comment>
<feature type="transmembrane region" description="Helical" evidence="1">
    <location>
        <begin position="20"/>
        <end position="43"/>
    </location>
</feature>
<keyword evidence="1" id="KW-1133">Transmembrane helix</keyword>
<keyword evidence="1" id="KW-0472">Membrane</keyword>
<gene>
    <name evidence="2" type="ORF">NBRC116585_25860</name>
</gene>